<proteinExistence type="predicted"/>
<accession>A0AA96J604</accession>
<reference evidence="5 6" key="1">
    <citation type="submission" date="2023-09" db="EMBL/GenBank/DDBJ databases">
        <title>Demequina sp. a novel bacteria isolated from Capsicum annuum.</title>
        <authorList>
            <person name="Humaira Z."/>
            <person name="Lee J."/>
            <person name="Cho D."/>
        </authorList>
    </citation>
    <scope>NUCLEOTIDE SEQUENCE [LARGE SCALE GENOMIC DNA]</scope>
    <source>
        <strain evidence="5 6">OYTSA14</strain>
    </source>
</reference>
<evidence type="ECO:0000256" key="3">
    <source>
        <dbReference type="SAM" id="Phobius"/>
    </source>
</evidence>
<evidence type="ECO:0000256" key="1">
    <source>
        <dbReference type="PROSITE-ProRule" id="PRU00473"/>
    </source>
</evidence>
<dbReference type="CDD" id="cd07185">
    <property type="entry name" value="OmpA_C-like"/>
    <property type="match status" value="1"/>
</dbReference>
<keyword evidence="1 3" id="KW-0472">Membrane</keyword>
<keyword evidence="3" id="KW-0812">Transmembrane</keyword>
<protein>
    <submittedName>
        <fullName evidence="5">OmpA family protein</fullName>
    </submittedName>
</protein>
<feature type="region of interest" description="Disordered" evidence="2">
    <location>
        <begin position="234"/>
        <end position="262"/>
    </location>
</feature>
<dbReference type="RefSeq" id="WP_313496783.1">
    <property type="nucleotide sequence ID" value="NZ_CP134879.1"/>
</dbReference>
<gene>
    <name evidence="5" type="ORF">RN606_09955</name>
</gene>
<keyword evidence="3" id="KW-1133">Transmembrane helix</keyword>
<dbReference type="GO" id="GO:0016020">
    <property type="term" value="C:membrane"/>
    <property type="evidence" value="ECO:0007669"/>
    <property type="project" value="UniProtKB-UniRule"/>
</dbReference>
<dbReference type="Pfam" id="PF00691">
    <property type="entry name" value="OmpA"/>
    <property type="match status" value="1"/>
</dbReference>
<name>A0AA96J604_9MICO</name>
<dbReference type="AlphaFoldDB" id="A0AA96J604"/>
<dbReference type="EMBL" id="CP134879">
    <property type="protein sequence ID" value="WNM23682.1"/>
    <property type="molecule type" value="Genomic_DNA"/>
</dbReference>
<feature type="region of interest" description="Disordered" evidence="2">
    <location>
        <begin position="100"/>
        <end position="146"/>
    </location>
</feature>
<keyword evidence="6" id="KW-1185">Reference proteome</keyword>
<dbReference type="PANTHER" id="PTHR30329:SF21">
    <property type="entry name" value="LIPOPROTEIN YIAD-RELATED"/>
    <property type="match status" value="1"/>
</dbReference>
<evidence type="ECO:0000313" key="6">
    <source>
        <dbReference type="Proteomes" id="UP001304125"/>
    </source>
</evidence>
<evidence type="ECO:0000259" key="4">
    <source>
        <dbReference type="PROSITE" id="PS51123"/>
    </source>
</evidence>
<evidence type="ECO:0000313" key="5">
    <source>
        <dbReference type="EMBL" id="WNM23682.1"/>
    </source>
</evidence>
<dbReference type="PANTHER" id="PTHR30329">
    <property type="entry name" value="STATOR ELEMENT OF FLAGELLAR MOTOR COMPLEX"/>
    <property type="match status" value="1"/>
</dbReference>
<sequence>MREDGRNPGRGYVAGPIRWWLLVLGVVLTLTAVTFGFSASVSSATTAQVRTALDDAGLTRIVVDSVDYRDVVMRGPAADEAAARAAISGIDLVEQVEYSADESLAPTPSPRPSPSTTPSASASAAPTPSASVSATASATPTETTVPIPTFEPVLFDAFSADLTDAAKAQLDDIANGIVDTLESHPGITVHVDGYSDSVGTEEENQVLTDQRAQNVKDYLVGAGVPGSILEATGHAEQSPVASNATEDGRAQNRRVEITITEG</sequence>
<dbReference type="InterPro" id="IPR050330">
    <property type="entry name" value="Bact_OuterMem_StrucFunc"/>
</dbReference>
<dbReference type="SUPFAM" id="SSF103088">
    <property type="entry name" value="OmpA-like"/>
    <property type="match status" value="1"/>
</dbReference>
<dbReference type="InterPro" id="IPR036737">
    <property type="entry name" value="OmpA-like_sf"/>
</dbReference>
<feature type="compositionally biased region" description="Basic and acidic residues" evidence="2">
    <location>
        <begin position="246"/>
        <end position="256"/>
    </location>
</feature>
<dbReference type="Gene3D" id="3.30.1330.60">
    <property type="entry name" value="OmpA-like domain"/>
    <property type="match status" value="1"/>
</dbReference>
<organism evidence="5 6">
    <name type="scientific">Demequina capsici</name>
    <dbReference type="NCBI Taxonomy" id="3075620"/>
    <lineage>
        <taxon>Bacteria</taxon>
        <taxon>Bacillati</taxon>
        <taxon>Actinomycetota</taxon>
        <taxon>Actinomycetes</taxon>
        <taxon>Micrococcales</taxon>
        <taxon>Demequinaceae</taxon>
        <taxon>Demequina</taxon>
    </lineage>
</organism>
<dbReference type="PROSITE" id="PS51123">
    <property type="entry name" value="OMPA_2"/>
    <property type="match status" value="1"/>
</dbReference>
<dbReference type="InterPro" id="IPR006665">
    <property type="entry name" value="OmpA-like"/>
</dbReference>
<feature type="transmembrane region" description="Helical" evidence="3">
    <location>
        <begin position="20"/>
        <end position="41"/>
    </location>
</feature>
<evidence type="ECO:0000256" key="2">
    <source>
        <dbReference type="SAM" id="MobiDB-lite"/>
    </source>
</evidence>
<feature type="compositionally biased region" description="Low complexity" evidence="2">
    <location>
        <begin position="116"/>
        <end position="146"/>
    </location>
</feature>
<feature type="domain" description="OmpA-like" evidence="4">
    <location>
        <begin position="142"/>
        <end position="262"/>
    </location>
</feature>
<dbReference type="Proteomes" id="UP001304125">
    <property type="component" value="Chromosome"/>
</dbReference>